<feature type="transmembrane region" description="Helical" evidence="9">
    <location>
        <begin position="20"/>
        <end position="38"/>
    </location>
</feature>
<accession>A0A380MIC6</accession>
<evidence type="ECO:0000256" key="4">
    <source>
        <dbReference type="ARBA" id="ARBA00022679"/>
    </source>
</evidence>
<feature type="transmembrane region" description="Helical" evidence="9">
    <location>
        <begin position="77"/>
        <end position="101"/>
    </location>
</feature>
<dbReference type="InterPro" id="IPR045378">
    <property type="entry name" value="LNT_N"/>
</dbReference>
<evidence type="ECO:0000256" key="5">
    <source>
        <dbReference type="ARBA" id="ARBA00022692"/>
    </source>
</evidence>
<name>A0A380MIC6_9GAMM</name>
<keyword evidence="5 9" id="KW-0812">Transmembrane</keyword>
<feature type="transmembrane region" description="Helical" evidence="9">
    <location>
        <begin position="113"/>
        <end position="130"/>
    </location>
</feature>
<organism evidence="11 12">
    <name type="scientific">Suttonella indologenes</name>
    <dbReference type="NCBI Taxonomy" id="13276"/>
    <lineage>
        <taxon>Bacteria</taxon>
        <taxon>Pseudomonadati</taxon>
        <taxon>Pseudomonadota</taxon>
        <taxon>Gammaproteobacteria</taxon>
        <taxon>Cardiobacteriales</taxon>
        <taxon>Cardiobacteriaceae</taxon>
        <taxon>Suttonella</taxon>
    </lineage>
</organism>
<keyword evidence="11" id="KW-0449">Lipoprotein</keyword>
<dbReference type="OrthoDB" id="9804277at2"/>
<feature type="transmembrane region" description="Helical" evidence="9">
    <location>
        <begin position="50"/>
        <end position="71"/>
    </location>
</feature>
<comment type="similarity">
    <text evidence="2 9">Belongs to the CN hydrolase family. Apolipoprotein N-acyltransferase subfamily.</text>
</comment>
<dbReference type="HAMAP" id="MF_01148">
    <property type="entry name" value="Lnt"/>
    <property type="match status" value="1"/>
</dbReference>
<dbReference type="Proteomes" id="UP000254575">
    <property type="component" value="Unassembled WGS sequence"/>
</dbReference>
<dbReference type="InterPro" id="IPR003010">
    <property type="entry name" value="C-N_Hydrolase"/>
</dbReference>
<keyword evidence="6 9" id="KW-1133">Transmembrane helix</keyword>
<dbReference type="AlphaFoldDB" id="A0A380MIC6"/>
<dbReference type="InterPro" id="IPR004563">
    <property type="entry name" value="Apolipo_AcylTrfase"/>
</dbReference>
<evidence type="ECO:0000256" key="9">
    <source>
        <dbReference type="HAMAP-Rule" id="MF_01148"/>
    </source>
</evidence>
<dbReference type="EC" id="2.3.1.269" evidence="9"/>
<dbReference type="GO" id="GO:0016410">
    <property type="term" value="F:N-acyltransferase activity"/>
    <property type="evidence" value="ECO:0007669"/>
    <property type="project" value="UniProtKB-UniRule"/>
</dbReference>
<gene>
    <name evidence="9 11" type="primary">lnt</name>
    <name evidence="11" type="ORF">NCTC10717_00278</name>
</gene>
<dbReference type="UniPathway" id="UPA00666"/>
<evidence type="ECO:0000313" key="12">
    <source>
        <dbReference type="Proteomes" id="UP000254575"/>
    </source>
</evidence>
<feature type="transmembrane region" description="Helical" evidence="9">
    <location>
        <begin position="150"/>
        <end position="172"/>
    </location>
</feature>
<keyword evidence="7 9" id="KW-0472">Membrane</keyword>
<dbReference type="PANTHER" id="PTHR38686:SF1">
    <property type="entry name" value="APOLIPOPROTEIN N-ACYLTRANSFERASE"/>
    <property type="match status" value="1"/>
</dbReference>
<evidence type="ECO:0000256" key="1">
    <source>
        <dbReference type="ARBA" id="ARBA00004651"/>
    </source>
</evidence>
<evidence type="ECO:0000256" key="3">
    <source>
        <dbReference type="ARBA" id="ARBA00022475"/>
    </source>
</evidence>
<feature type="transmembrane region" description="Helical" evidence="9">
    <location>
        <begin position="460"/>
        <end position="480"/>
    </location>
</feature>
<dbReference type="InterPro" id="IPR036526">
    <property type="entry name" value="C-N_Hydrolase_sf"/>
</dbReference>
<dbReference type="GO" id="GO:0042158">
    <property type="term" value="P:lipoprotein biosynthetic process"/>
    <property type="evidence" value="ECO:0007669"/>
    <property type="project" value="UniProtKB-UniRule"/>
</dbReference>
<dbReference type="GO" id="GO:0005886">
    <property type="term" value="C:plasma membrane"/>
    <property type="evidence" value="ECO:0007669"/>
    <property type="project" value="UniProtKB-SubCell"/>
</dbReference>
<dbReference type="Pfam" id="PF20154">
    <property type="entry name" value="LNT_N"/>
    <property type="match status" value="1"/>
</dbReference>
<comment type="catalytic activity">
    <reaction evidence="9">
        <text>N-terminal S-1,2-diacyl-sn-glyceryl-L-cysteinyl-[lipoprotein] + a glycerophospholipid = N-acyl-S-1,2-diacyl-sn-glyceryl-L-cysteinyl-[lipoprotein] + a 2-acyl-sn-glycero-3-phospholipid + H(+)</text>
        <dbReference type="Rhea" id="RHEA:48228"/>
        <dbReference type="Rhea" id="RHEA-COMP:14681"/>
        <dbReference type="Rhea" id="RHEA-COMP:14684"/>
        <dbReference type="ChEBI" id="CHEBI:15378"/>
        <dbReference type="ChEBI" id="CHEBI:136912"/>
        <dbReference type="ChEBI" id="CHEBI:140656"/>
        <dbReference type="ChEBI" id="CHEBI:140657"/>
        <dbReference type="ChEBI" id="CHEBI:140660"/>
        <dbReference type="EC" id="2.3.1.269"/>
    </reaction>
</comment>
<dbReference type="SUPFAM" id="SSF56317">
    <property type="entry name" value="Carbon-nitrogen hydrolase"/>
    <property type="match status" value="1"/>
</dbReference>
<keyword evidence="12" id="KW-1185">Reference proteome</keyword>
<evidence type="ECO:0000256" key="6">
    <source>
        <dbReference type="ARBA" id="ARBA00022989"/>
    </source>
</evidence>
<dbReference type="NCBIfam" id="TIGR00546">
    <property type="entry name" value="lnt"/>
    <property type="match status" value="1"/>
</dbReference>
<comment type="pathway">
    <text evidence="9">Protein modification; lipoprotein biosynthesis (N-acyl transfer).</text>
</comment>
<reference evidence="11 12" key="1">
    <citation type="submission" date="2018-06" db="EMBL/GenBank/DDBJ databases">
        <authorList>
            <consortium name="Pathogen Informatics"/>
            <person name="Doyle S."/>
        </authorList>
    </citation>
    <scope>NUCLEOTIDE SEQUENCE [LARGE SCALE GENOMIC DNA]</scope>
    <source>
        <strain evidence="11 12">NCTC10717</strain>
    </source>
</reference>
<evidence type="ECO:0000256" key="7">
    <source>
        <dbReference type="ARBA" id="ARBA00023136"/>
    </source>
</evidence>
<dbReference type="CDD" id="cd07571">
    <property type="entry name" value="ALP_N-acyl_transferase"/>
    <property type="match status" value="1"/>
</dbReference>
<comment type="function">
    <text evidence="9">Catalyzes the phospholipid dependent N-acylation of the N-terminal cysteine of apolipoprotein, the last step in lipoprotein maturation.</text>
</comment>
<dbReference type="PROSITE" id="PS50263">
    <property type="entry name" value="CN_HYDROLASE"/>
    <property type="match status" value="1"/>
</dbReference>
<dbReference type="EMBL" id="UHIA01000003">
    <property type="protein sequence ID" value="SUO91853.1"/>
    <property type="molecule type" value="Genomic_DNA"/>
</dbReference>
<keyword evidence="8 9" id="KW-0012">Acyltransferase</keyword>
<keyword evidence="3 9" id="KW-1003">Cell membrane</keyword>
<evidence type="ECO:0000256" key="2">
    <source>
        <dbReference type="ARBA" id="ARBA00010065"/>
    </source>
</evidence>
<keyword evidence="4 9" id="KW-0808">Transferase</keyword>
<protein>
    <recommendedName>
        <fullName evidence="9">Apolipoprotein N-acyltransferase</fullName>
        <shortName evidence="9">ALP N-acyltransferase</shortName>
        <ecNumber evidence="9">2.3.1.269</ecNumber>
    </recommendedName>
</protein>
<dbReference type="Gene3D" id="3.60.110.10">
    <property type="entry name" value="Carbon-nitrogen hydrolase"/>
    <property type="match status" value="1"/>
</dbReference>
<dbReference type="PANTHER" id="PTHR38686">
    <property type="entry name" value="APOLIPOPROTEIN N-ACYLTRANSFERASE"/>
    <property type="match status" value="1"/>
</dbReference>
<feature type="transmembrane region" description="Helical" evidence="9">
    <location>
        <begin position="179"/>
        <end position="196"/>
    </location>
</feature>
<feature type="domain" description="CN hydrolase" evidence="10">
    <location>
        <begin position="214"/>
        <end position="450"/>
    </location>
</feature>
<evidence type="ECO:0000256" key="8">
    <source>
        <dbReference type="ARBA" id="ARBA00023315"/>
    </source>
</evidence>
<evidence type="ECO:0000313" key="11">
    <source>
        <dbReference type="EMBL" id="SUO91853.1"/>
    </source>
</evidence>
<proteinExistence type="inferred from homology"/>
<dbReference type="Pfam" id="PF00795">
    <property type="entry name" value="CN_hydrolase"/>
    <property type="match status" value="1"/>
</dbReference>
<evidence type="ECO:0000259" key="10">
    <source>
        <dbReference type="PROSITE" id="PS50263"/>
    </source>
</evidence>
<comment type="subcellular location">
    <subcellularLocation>
        <location evidence="1 9">Cell membrane</location>
        <topology evidence="1 9">Multi-pass membrane protein</topology>
    </subcellularLocation>
</comment>
<sequence length="495" mass="55086">MYALVSFFSGLLFTAAFSPFDYWYAAFISLTALAWVWLHAPTNRTVRYGFLFGLGNFGSGVYWVYISLYRFGNAPLIFAILANILLVLYLALYPALVGYVLRRLSAPRTVYRLLLIPLLWLGAEFLRAYFLTGFPWLSAAYSQLYGVLNGFVPIFGVFGTGLFLLLICALFAYTLSQRVAYPTVIAGFIVAIALVSRELSFTHAIGQPFSVALVQGNASQYTKFDAEHMQKDMEDYIALSAARSESVIIWPETAVAFMEESIKAPVLEPLDALFKDKRQAVVLGIPSGNIRADYYNSVITLGAANGRYAKNHLLPFGEFIPFKPVFQIFSRFVDMPLGDFSRGGSQQAPIFTQGVPAAVSICFESAFGRQVRQGVTNAQYLINVSNDGWFQGSIAAHQHLQMSQMRALELGREMARATSTGITVFIDSQGKILSSLPQHEQAVLSGWIQPRIGLTPYARFGNTLFISLWLLYAIIAALLYPMRKNHARAISSEYY</sequence>